<dbReference type="Pfam" id="PF00561">
    <property type="entry name" value="Abhydrolase_1"/>
    <property type="match status" value="1"/>
</dbReference>
<reference evidence="3 4" key="1">
    <citation type="submission" date="2024-01" db="EMBL/GenBank/DDBJ databases">
        <title>Hyphobacterium bacterium isolated from marine sediment.</title>
        <authorList>
            <person name="Zhao S."/>
        </authorList>
    </citation>
    <scope>NUCLEOTIDE SEQUENCE [LARGE SCALE GENOMIC DNA]</scope>
    <source>
        <strain evidence="3 4">Y60-23</strain>
    </source>
</reference>
<dbReference type="Proteomes" id="UP001310692">
    <property type="component" value="Unassembled WGS sequence"/>
</dbReference>
<dbReference type="RefSeq" id="WP_330195232.1">
    <property type="nucleotide sequence ID" value="NZ_JAZDRO010000001.1"/>
</dbReference>
<keyword evidence="4" id="KW-1185">Reference proteome</keyword>
<dbReference type="PANTHER" id="PTHR43798:SF31">
    <property type="entry name" value="AB HYDROLASE SUPERFAMILY PROTEIN YCLE"/>
    <property type="match status" value="1"/>
</dbReference>
<evidence type="ECO:0000256" key="1">
    <source>
        <dbReference type="ARBA" id="ARBA00022801"/>
    </source>
</evidence>
<comment type="caution">
    <text evidence="3">The sequence shown here is derived from an EMBL/GenBank/DDBJ whole genome shotgun (WGS) entry which is preliminary data.</text>
</comment>
<feature type="domain" description="AB hydrolase-1" evidence="2">
    <location>
        <begin position="31"/>
        <end position="272"/>
    </location>
</feature>
<organism evidence="3 4">
    <name type="scientific">Hyphobacterium marinum</name>
    <dbReference type="NCBI Taxonomy" id="3116574"/>
    <lineage>
        <taxon>Bacteria</taxon>
        <taxon>Pseudomonadati</taxon>
        <taxon>Pseudomonadota</taxon>
        <taxon>Alphaproteobacteria</taxon>
        <taxon>Maricaulales</taxon>
        <taxon>Maricaulaceae</taxon>
        <taxon>Hyphobacterium</taxon>
    </lineage>
</organism>
<evidence type="ECO:0000313" key="4">
    <source>
        <dbReference type="Proteomes" id="UP001310692"/>
    </source>
</evidence>
<accession>A0ABU7LVZ3</accession>
<proteinExistence type="predicted"/>
<dbReference type="Gene3D" id="3.40.50.1820">
    <property type="entry name" value="alpha/beta hydrolase"/>
    <property type="match status" value="1"/>
</dbReference>
<keyword evidence="1 3" id="KW-0378">Hydrolase</keyword>
<dbReference type="GO" id="GO:0016787">
    <property type="term" value="F:hydrolase activity"/>
    <property type="evidence" value="ECO:0007669"/>
    <property type="project" value="UniProtKB-KW"/>
</dbReference>
<dbReference type="SUPFAM" id="SSF53474">
    <property type="entry name" value="alpha/beta-Hydrolases"/>
    <property type="match status" value="1"/>
</dbReference>
<sequence>MSYRDAFHQAADGLRLEYRDYVPAAASGKLPVLCLHGLTRNLRDFDDLAPMIAGTGRRVITVSQRGRGRSDHDPDPSHYTPAHYVGDMFGLLDALQIPEAVFIGTSMGGLMTMIAAAMAPGRVAAAVLNDIGPELDNEGLDRIKQYAGRSGHHDSWADATVYVRTVNEHAFPLETSESFWLDFARRTHAEGPNGEIVALCDPAVGEVTRDASAAMPDLWPFFDALKPVPTLLIRGGISDLLSKQTVAEMLRHNPDMTVCEVSQVGHAPFMTETEAWGALAAFLESAR</sequence>
<name>A0ABU7LVZ3_9PROT</name>
<gene>
    <name evidence="3" type="ORF">V0U35_03330</name>
</gene>
<protein>
    <submittedName>
        <fullName evidence="3">Alpha/beta hydrolase</fullName>
    </submittedName>
</protein>
<dbReference type="InterPro" id="IPR050266">
    <property type="entry name" value="AB_hydrolase_sf"/>
</dbReference>
<dbReference type="InterPro" id="IPR000073">
    <property type="entry name" value="AB_hydrolase_1"/>
</dbReference>
<dbReference type="PANTHER" id="PTHR43798">
    <property type="entry name" value="MONOACYLGLYCEROL LIPASE"/>
    <property type="match status" value="1"/>
</dbReference>
<evidence type="ECO:0000313" key="3">
    <source>
        <dbReference type="EMBL" id="MEE2565700.1"/>
    </source>
</evidence>
<dbReference type="EMBL" id="JAZDRO010000001">
    <property type="protein sequence ID" value="MEE2565700.1"/>
    <property type="molecule type" value="Genomic_DNA"/>
</dbReference>
<evidence type="ECO:0000259" key="2">
    <source>
        <dbReference type="Pfam" id="PF00561"/>
    </source>
</evidence>
<dbReference type="InterPro" id="IPR029058">
    <property type="entry name" value="AB_hydrolase_fold"/>
</dbReference>